<dbReference type="Proteomes" id="UP000269945">
    <property type="component" value="Unassembled WGS sequence"/>
</dbReference>
<keyword evidence="3" id="KW-1185">Reference proteome</keyword>
<dbReference type="AlphaFoldDB" id="A0A9X9MB28"/>
<accession>A0A9X9MB28</accession>
<dbReference type="EMBL" id="CYRY02045468">
    <property type="protein sequence ID" value="VCX40888.1"/>
    <property type="molecule type" value="Genomic_DNA"/>
</dbReference>
<feature type="non-terminal residue" evidence="2">
    <location>
        <position position="67"/>
    </location>
</feature>
<proteinExistence type="predicted"/>
<name>A0A9X9MB28_GULGU</name>
<sequence>MRRMLNGGSLDPEWGLHLHSDLHPRTPSVTVTGAAQFREILVKANSSDVQDPGCLRGEKHFRNPKVK</sequence>
<organism evidence="2 3">
    <name type="scientific">Gulo gulo</name>
    <name type="common">Wolverine</name>
    <name type="synonym">Gluton</name>
    <dbReference type="NCBI Taxonomy" id="48420"/>
    <lineage>
        <taxon>Eukaryota</taxon>
        <taxon>Metazoa</taxon>
        <taxon>Chordata</taxon>
        <taxon>Craniata</taxon>
        <taxon>Vertebrata</taxon>
        <taxon>Euteleostomi</taxon>
        <taxon>Mammalia</taxon>
        <taxon>Eutheria</taxon>
        <taxon>Laurasiatheria</taxon>
        <taxon>Carnivora</taxon>
        <taxon>Caniformia</taxon>
        <taxon>Musteloidea</taxon>
        <taxon>Mustelidae</taxon>
        <taxon>Guloninae</taxon>
        <taxon>Gulo</taxon>
    </lineage>
</organism>
<protein>
    <submittedName>
        <fullName evidence="2">Uncharacterized protein</fullName>
    </submittedName>
</protein>
<evidence type="ECO:0000313" key="3">
    <source>
        <dbReference type="Proteomes" id="UP000269945"/>
    </source>
</evidence>
<evidence type="ECO:0000313" key="2">
    <source>
        <dbReference type="EMBL" id="VCX40888.1"/>
    </source>
</evidence>
<evidence type="ECO:0000256" key="1">
    <source>
        <dbReference type="SAM" id="MobiDB-lite"/>
    </source>
</evidence>
<feature type="region of interest" description="Disordered" evidence="1">
    <location>
        <begin position="48"/>
        <end position="67"/>
    </location>
</feature>
<reference evidence="2 3" key="1">
    <citation type="submission" date="2018-10" db="EMBL/GenBank/DDBJ databases">
        <authorList>
            <person name="Ekblom R."/>
            <person name="Jareborg N."/>
        </authorList>
    </citation>
    <scope>NUCLEOTIDE SEQUENCE [LARGE SCALE GENOMIC DNA]</scope>
    <source>
        <tissue evidence="2">Muscle</tissue>
    </source>
</reference>
<gene>
    <name evidence="2" type="ORF">BN2614_LOCUS1</name>
</gene>
<comment type="caution">
    <text evidence="2">The sequence shown here is derived from an EMBL/GenBank/DDBJ whole genome shotgun (WGS) entry which is preliminary data.</text>
</comment>